<gene>
    <name evidence="1" type="ORF">EAY64_15435</name>
</gene>
<accession>A0A454JFI2</accession>
<dbReference type="OrthoDB" id="9804765at2"/>
<dbReference type="PANTHER" id="PTHR38460:SF1">
    <property type="entry name" value="TAUTOMERASE YOLI-RELATED"/>
    <property type="match status" value="1"/>
</dbReference>
<dbReference type="Pfam" id="PF14552">
    <property type="entry name" value="Tautomerase_2"/>
    <property type="match status" value="1"/>
</dbReference>
<dbReference type="PANTHER" id="PTHR38460">
    <property type="entry name" value="TAUTOMERASE YOLI-RELATED"/>
    <property type="match status" value="1"/>
</dbReference>
<dbReference type="AlphaFoldDB" id="A0A454JFI2"/>
<dbReference type="InterPro" id="IPR014347">
    <property type="entry name" value="Tautomerase/MIF_sf"/>
</dbReference>
<comment type="caution">
    <text evidence="1">The sequence shown here is derived from an EMBL/GenBank/DDBJ whole genome shotgun (WGS) entry which is preliminary data.</text>
</comment>
<name>A0A454JFI2_9NEIS</name>
<dbReference type="RefSeq" id="WP_103525636.1">
    <property type="nucleotide sequence ID" value="NZ_JAIZDC010000001.1"/>
</dbReference>
<dbReference type="SUPFAM" id="SSF55331">
    <property type="entry name" value="Tautomerase/MIF"/>
    <property type="match status" value="1"/>
</dbReference>
<organism evidence="1 2">
    <name type="scientific">Aquitalea palustris</name>
    <dbReference type="NCBI Taxonomy" id="2480983"/>
    <lineage>
        <taxon>Bacteria</taxon>
        <taxon>Pseudomonadati</taxon>
        <taxon>Pseudomonadota</taxon>
        <taxon>Betaproteobacteria</taxon>
        <taxon>Neisseriales</taxon>
        <taxon>Chromobacteriaceae</taxon>
        <taxon>Aquitalea</taxon>
    </lineage>
</organism>
<dbReference type="EMBL" id="RFAR01000067">
    <property type="protein sequence ID" value="RMC94462.1"/>
    <property type="molecule type" value="Genomic_DNA"/>
</dbReference>
<dbReference type="Proteomes" id="UP000274139">
    <property type="component" value="Unassembled WGS sequence"/>
</dbReference>
<evidence type="ECO:0000313" key="2">
    <source>
        <dbReference type="Proteomes" id="UP000274139"/>
    </source>
</evidence>
<reference evidence="1 2" key="1">
    <citation type="submission" date="2018-10" db="EMBL/GenBank/DDBJ databases">
        <title>Draft genome sequence of Aquitalea MWU14-2217 isolated from a wild cranberry bog in Provincetown, Massachusetts.</title>
        <authorList>
            <person name="Ebadzadsahrai G."/>
            <person name="Soby S."/>
        </authorList>
    </citation>
    <scope>NUCLEOTIDE SEQUENCE [LARGE SCALE GENOMIC DNA]</scope>
    <source>
        <strain evidence="1 2">MWU14-2217</strain>
    </source>
</reference>
<proteinExistence type="predicted"/>
<evidence type="ECO:0000313" key="1">
    <source>
        <dbReference type="EMBL" id="RMC94462.1"/>
    </source>
</evidence>
<dbReference type="Gene3D" id="3.30.429.10">
    <property type="entry name" value="Macrophage Migration Inhibitory Factor"/>
    <property type="match status" value="1"/>
</dbReference>
<sequence length="133" mass="14616">MPYVRIALAAGKPPSWLSSISTSLQQALEESFEVPAGDCFQVFQQCQAGELVFDRDYLSTGRSDDFILFHITAGRARSTACKQAFFARLAERLAASPGLRQQDIMVVITTTGLEDWSFGNGQSALPGHQQQRC</sequence>
<keyword evidence="2" id="KW-1185">Reference proteome</keyword>
<protein>
    <submittedName>
        <fullName evidence="1">Tautomerase family protein</fullName>
    </submittedName>
</protein>
<dbReference type="InterPro" id="IPR037479">
    <property type="entry name" value="Tauto_MSAD"/>
</dbReference>